<accession>A0A7D5Y637</accession>
<evidence type="ECO:0000313" key="1">
    <source>
        <dbReference type="EMBL" id="QLJ98732.1"/>
    </source>
</evidence>
<protein>
    <submittedName>
        <fullName evidence="1">E9imm peptide</fullName>
    </submittedName>
</protein>
<organism evidence="1">
    <name type="scientific">Micromonospora carbonacea</name>
    <dbReference type="NCBI Taxonomy" id="47853"/>
    <lineage>
        <taxon>Bacteria</taxon>
        <taxon>Bacillati</taxon>
        <taxon>Actinomycetota</taxon>
        <taxon>Actinomycetes</taxon>
        <taxon>Micromonosporales</taxon>
        <taxon>Micromonosporaceae</taxon>
        <taxon>Micromonospora</taxon>
    </lineage>
</organism>
<sequence>MPGKLTRDEAIRLVTLIMRLGYADHAELNDWLDRLERDLDYPDISELIFAVNPELTAVEVVDRAVAYRPAELPEAAPGG</sequence>
<gene>
    <name evidence="1" type="ORF">HZU44_00370</name>
</gene>
<proteinExistence type="predicted"/>
<name>A0A7D5Y637_9ACTN</name>
<dbReference type="AlphaFoldDB" id="A0A7D5Y637"/>
<dbReference type="EMBL" id="CP058905">
    <property type="protein sequence ID" value="QLJ98732.1"/>
    <property type="molecule type" value="Genomic_DNA"/>
</dbReference>
<reference evidence="1" key="1">
    <citation type="submission" date="2020-08" db="EMBL/GenBank/DDBJ databases">
        <title>A bifunctional nitrone conjugated secondary metabolite targeting the ribosome.</title>
        <authorList>
            <person name="Limbrick E.M."/>
            <person name="Graf M."/>
            <person name="Derewacz D.K."/>
            <person name="Nguyen F."/>
            <person name="Spraggins J.M."/>
            <person name="Wieland M."/>
            <person name="Ynigez-Gutierrez A.E."/>
            <person name="Reisman B.J."/>
            <person name="Zinshteyn B."/>
            <person name="McCulloch K."/>
            <person name="Iverson T.M."/>
            <person name="Green R."/>
            <person name="Wilson D.N."/>
            <person name="Bachmann B.O."/>
        </authorList>
    </citation>
    <scope>NUCLEOTIDE SEQUENCE</scope>
    <source>
        <strain evidence="1">Africana</strain>
    </source>
</reference>